<protein>
    <submittedName>
        <fullName evidence="4">YdcF-like protein</fullName>
    </submittedName>
</protein>
<dbReference type="AlphaFoldDB" id="A0A3B0TA26"/>
<keyword evidence="2" id="KW-0812">Transmembrane</keyword>
<evidence type="ECO:0000313" key="4">
    <source>
        <dbReference type="EMBL" id="VAW15295.1"/>
    </source>
</evidence>
<reference evidence="4" key="1">
    <citation type="submission" date="2018-06" db="EMBL/GenBank/DDBJ databases">
        <authorList>
            <person name="Zhirakovskaya E."/>
        </authorList>
    </citation>
    <scope>NUCLEOTIDE SEQUENCE</scope>
</reference>
<dbReference type="Pfam" id="PF02698">
    <property type="entry name" value="DUF218"/>
    <property type="match status" value="1"/>
</dbReference>
<gene>
    <name evidence="4" type="ORF">MNBD_ALPHA09-98</name>
</gene>
<dbReference type="CDD" id="cd06259">
    <property type="entry name" value="YdcF-like"/>
    <property type="match status" value="1"/>
</dbReference>
<evidence type="ECO:0000259" key="3">
    <source>
        <dbReference type="Pfam" id="PF02698"/>
    </source>
</evidence>
<proteinExistence type="predicted"/>
<accession>A0A3B0TA26</accession>
<dbReference type="GO" id="GO:0000270">
    <property type="term" value="P:peptidoglycan metabolic process"/>
    <property type="evidence" value="ECO:0007669"/>
    <property type="project" value="TreeGrafter"/>
</dbReference>
<dbReference type="InterPro" id="IPR003848">
    <property type="entry name" value="DUF218"/>
</dbReference>
<evidence type="ECO:0000256" key="2">
    <source>
        <dbReference type="SAM" id="Phobius"/>
    </source>
</evidence>
<sequence length="225" mass="24388">MPDRISANETKSEGRPHRRRTLVRRSAEAMALAGLIAVFFVISGFIWFAGYATDTSRRGAIAPADGIVVFTGGKDRIAVAANLLAQGKGRRLLISGVNPATPRRDLEELAPEMQRLSRCCIDLGRQAEDTIGNARETADWANGHGFKSLLVVTSAYHLPRSLTELSNAMPDALLTGVPVVGAHLVRPWWRDRIAIRLLMSEYTKYLASLARLAVMPGVKLAGTGG</sequence>
<keyword evidence="2" id="KW-0472">Membrane</keyword>
<dbReference type="GO" id="GO:0043164">
    <property type="term" value="P:Gram-negative-bacterium-type cell wall biogenesis"/>
    <property type="evidence" value="ECO:0007669"/>
    <property type="project" value="TreeGrafter"/>
</dbReference>
<dbReference type="GO" id="GO:0005886">
    <property type="term" value="C:plasma membrane"/>
    <property type="evidence" value="ECO:0007669"/>
    <property type="project" value="TreeGrafter"/>
</dbReference>
<dbReference type="PANTHER" id="PTHR30336">
    <property type="entry name" value="INNER MEMBRANE PROTEIN, PROBABLE PERMEASE"/>
    <property type="match status" value="1"/>
</dbReference>
<dbReference type="EMBL" id="UOEM01000083">
    <property type="protein sequence ID" value="VAW15295.1"/>
    <property type="molecule type" value="Genomic_DNA"/>
</dbReference>
<feature type="domain" description="DUF218" evidence="3">
    <location>
        <begin position="65"/>
        <end position="179"/>
    </location>
</feature>
<organism evidence="4">
    <name type="scientific">hydrothermal vent metagenome</name>
    <dbReference type="NCBI Taxonomy" id="652676"/>
    <lineage>
        <taxon>unclassified sequences</taxon>
        <taxon>metagenomes</taxon>
        <taxon>ecological metagenomes</taxon>
    </lineage>
</organism>
<feature type="transmembrane region" description="Helical" evidence="2">
    <location>
        <begin position="29"/>
        <end position="49"/>
    </location>
</feature>
<dbReference type="InterPro" id="IPR051599">
    <property type="entry name" value="Cell_Envelope_Assoc"/>
</dbReference>
<name>A0A3B0TA26_9ZZZZ</name>
<keyword evidence="2" id="KW-1133">Transmembrane helix</keyword>
<dbReference type="PANTHER" id="PTHR30336:SF4">
    <property type="entry name" value="ENVELOPE BIOGENESIS FACTOR ELYC"/>
    <property type="match status" value="1"/>
</dbReference>
<feature type="region of interest" description="Disordered" evidence="1">
    <location>
        <begin position="1"/>
        <end position="20"/>
    </location>
</feature>
<evidence type="ECO:0000256" key="1">
    <source>
        <dbReference type="SAM" id="MobiDB-lite"/>
    </source>
</evidence>